<dbReference type="EMBL" id="CWQJ01000023">
    <property type="protein sequence ID" value="CSC61208.1"/>
    <property type="molecule type" value="Genomic_DNA"/>
</dbReference>
<evidence type="ECO:0000313" key="2">
    <source>
        <dbReference type="Proteomes" id="UP000046067"/>
    </source>
</evidence>
<proteinExistence type="predicted"/>
<sequence length="44" mass="4751">MVKSAPQSNIATKAPCIASEIVIDLASLLFLDLFSFMLSIKPII</sequence>
<organism evidence="1 2">
    <name type="scientific">Vibrio cholerae</name>
    <dbReference type="NCBI Taxonomy" id="666"/>
    <lineage>
        <taxon>Bacteria</taxon>
        <taxon>Pseudomonadati</taxon>
        <taxon>Pseudomonadota</taxon>
        <taxon>Gammaproteobacteria</taxon>
        <taxon>Vibrionales</taxon>
        <taxon>Vibrionaceae</taxon>
        <taxon>Vibrio</taxon>
    </lineage>
</organism>
<dbReference type="AlphaFoldDB" id="A0A655PIH1"/>
<dbReference type="Proteomes" id="UP000046067">
    <property type="component" value="Unassembled WGS sequence"/>
</dbReference>
<protein>
    <submittedName>
        <fullName evidence="1">Uncharacterized protein</fullName>
    </submittedName>
</protein>
<gene>
    <name evidence="1" type="ORF">ERS013201_03074</name>
</gene>
<name>A0A655PIH1_VIBCL</name>
<evidence type="ECO:0000313" key="1">
    <source>
        <dbReference type="EMBL" id="CSC61208.1"/>
    </source>
</evidence>
<reference evidence="1 2" key="1">
    <citation type="submission" date="2015-07" db="EMBL/GenBank/DDBJ databases">
        <authorList>
            <consortium name="Pathogen Informatics"/>
        </authorList>
    </citation>
    <scope>NUCLEOTIDE SEQUENCE [LARGE SCALE GENOMIC DNA]</scope>
    <source>
        <strain evidence="1 2">A325</strain>
    </source>
</reference>
<accession>A0A655PIH1</accession>